<dbReference type="OrthoDB" id="4272751at2"/>
<dbReference type="EMBL" id="RBKS01000001">
    <property type="protein sequence ID" value="RKR75876.1"/>
    <property type="molecule type" value="Genomic_DNA"/>
</dbReference>
<sequence length="246" mass="25245">MKDHLIQAARTVVPRRDDPHGPLSGLLVLLTAVTGLVDAFSYLALGHVFVANMTGNVVFLAFSVGGSHHFVWWASLMALATFALGAVIGGRFIRRFGSHRGRHLLIATGTQTVLVGIAFVVATIGGRVDSPAVLTTLVMLLGAGMGLQNSTARALGVPDLTTTVLTLTLTGVASGAASSGTHASRVGRRAVSVLSMFVGALFGAALVTTGHACFALLAAGCLLLLVTAFLLRHRGDAAWTAAPAAV</sequence>
<reference evidence="2 3" key="1">
    <citation type="submission" date="2018-10" db="EMBL/GenBank/DDBJ databases">
        <title>Sequencing the genomes of 1000 actinobacteria strains.</title>
        <authorList>
            <person name="Klenk H.-P."/>
        </authorList>
    </citation>
    <scope>NUCLEOTIDE SEQUENCE [LARGE SCALE GENOMIC DNA]</scope>
    <source>
        <strain evidence="2 3">DSM 17894</strain>
    </source>
</reference>
<evidence type="ECO:0000313" key="2">
    <source>
        <dbReference type="EMBL" id="RKR75876.1"/>
    </source>
</evidence>
<feature type="transmembrane region" description="Helical" evidence="1">
    <location>
        <begin position="70"/>
        <end position="92"/>
    </location>
</feature>
<dbReference type="Proteomes" id="UP000280008">
    <property type="component" value="Unassembled WGS sequence"/>
</dbReference>
<gene>
    <name evidence="2" type="ORF">C8E83_3038</name>
</gene>
<proteinExistence type="predicted"/>
<feature type="transmembrane region" description="Helical" evidence="1">
    <location>
        <begin position="214"/>
        <end position="231"/>
    </location>
</feature>
<evidence type="ECO:0000256" key="1">
    <source>
        <dbReference type="SAM" id="Phobius"/>
    </source>
</evidence>
<comment type="caution">
    <text evidence="2">The sequence shown here is derived from an EMBL/GenBank/DDBJ whole genome shotgun (WGS) entry which is preliminary data.</text>
</comment>
<name>A0A495IL41_9MICO</name>
<feature type="transmembrane region" description="Helical" evidence="1">
    <location>
        <begin position="104"/>
        <end position="124"/>
    </location>
</feature>
<accession>A0A495IL41</accession>
<evidence type="ECO:0000313" key="3">
    <source>
        <dbReference type="Proteomes" id="UP000280008"/>
    </source>
</evidence>
<dbReference type="InterPro" id="IPR010699">
    <property type="entry name" value="DUF1275"/>
</dbReference>
<feature type="transmembrane region" description="Helical" evidence="1">
    <location>
        <begin position="25"/>
        <end position="50"/>
    </location>
</feature>
<organism evidence="2 3">
    <name type="scientific">Frondihabitans australicus</name>
    <dbReference type="NCBI Taxonomy" id="386892"/>
    <lineage>
        <taxon>Bacteria</taxon>
        <taxon>Bacillati</taxon>
        <taxon>Actinomycetota</taxon>
        <taxon>Actinomycetes</taxon>
        <taxon>Micrococcales</taxon>
        <taxon>Microbacteriaceae</taxon>
        <taxon>Frondihabitans</taxon>
    </lineage>
</organism>
<feature type="transmembrane region" description="Helical" evidence="1">
    <location>
        <begin position="190"/>
        <end position="208"/>
    </location>
</feature>
<dbReference type="Pfam" id="PF06912">
    <property type="entry name" value="DUF1275"/>
    <property type="match status" value="1"/>
</dbReference>
<keyword evidence="3" id="KW-1185">Reference proteome</keyword>
<dbReference type="PANTHER" id="PTHR37488">
    <property type="entry name" value="DUF1275 DOMAIN-CONTAINING PROTEIN"/>
    <property type="match status" value="1"/>
</dbReference>
<dbReference type="AlphaFoldDB" id="A0A495IL41"/>
<protein>
    <submittedName>
        <fullName evidence="2">Uncharacterized membrane protein YoaK (UPF0700 family)</fullName>
    </submittedName>
</protein>
<keyword evidence="1" id="KW-0472">Membrane</keyword>
<keyword evidence="1" id="KW-1133">Transmembrane helix</keyword>
<dbReference type="PANTHER" id="PTHR37488:SF2">
    <property type="entry name" value="DUF1275 DOMAIN-CONTAINING PROTEIN"/>
    <property type="match status" value="1"/>
</dbReference>
<dbReference type="RefSeq" id="WP_121370681.1">
    <property type="nucleotide sequence ID" value="NZ_RBKS01000001.1"/>
</dbReference>
<keyword evidence="1" id="KW-0812">Transmembrane</keyword>